<dbReference type="HOGENOM" id="CLU_1177253_0_0_1"/>
<dbReference type="RefSeq" id="XP_005765380.1">
    <property type="nucleotide sequence ID" value="XM_005765323.1"/>
</dbReference>
<reference evidence="3" key="2">
    <citation type="submission" date="2024-10" db="UniProtKB">
        <authorList>
            <consortium name="EnsemblProtists"/>
        </authorList>
    </citation>
    <scope>IDENTIFICATION</scope>
</reference>
<dbReference type="Pfam" id="PF00397">
    <property type="entry name" value="WW"/>
    <property type="match status" value="1"/>
</dbReference>
<name>A0A0D3INW6_EMIH1</name>
<accession>A0A0D3INW6</accession>
<keyword evidence="4" id="KW-1185">Reference proteome</keyword>
<protein>
    <recommendedName>
        <fullName evidence="2">WW domain-containing protein</fullName>
    </recommendedName>
</protein>
<feature type="domain" description="WW" evidence="2">
    <location>
        <begin position="48"/>
        <end position="81"/>
    </location>
</feature>
<reference evidence="4" key="1">
    <citation type="journal article" date="2013" name="Nature">
        <title>Pan genome of the phytoplankton Emiliania underpins its global distribution.</title>
        <authorList>
            <person name="Read B.A."/>
            <person name="Kegel J."/>
            <person name="Klute M.J."/>
            <person name="Kuo A."/>
            <person name="Lefebvre S.C."/>
            <person name="Maumus F."/>
            <person name="Mayer C."/>
            <person name="Miller J."/>
            <person name="Monier A."/>
            <person name="Salamov A."/>
            <person name="Young J."/>
            <person name="Aguilar M."/>
            <person name="Claverie J.M."/>
            <person name="Frickenhaus S."/>
            <person name="Gonzalez K."/>
            <person name="Herman E.K."/>
            <person name="Lin Y.C."/>
            <person name="Napier J."/>
            <person name="Ogata H."/>
            <person name="Sarno A.F."/>
            <person name="Shmutz J."/>
            <person name="Schroeder D."/>
            <person name="de Vargas C."/>
            <person name="Verret F."/>
            <person name="von Dassow P."/>
            <person name="Valentin K."/>
            <person name="Van de Peer Y."/>
            <person name="Wheeler G."/>
            <person name="Dacks J.B."/>
            <person name="Delwiche C.F."/>
            <person name="Dyhrman S.T."/>
            <person name="Glockner G."/>
            <person name="John U."/>
            <person name="Richards T."/>
            <person name="Worden A.Z."/>
            <person name="Zhang X."/>
            <person name="Grigoriev I.V."/>
            <person name="Allen A.E."/>
            <person name="Bidle K."/>
            <person name="Borodovsky M."/>
            <person name="Bowler C."/>
            <person name="Brownlee C."/>
            <person name="Cock J.M."/>
            <person name="Elias M."/>
            <person name="Gladyshev V.N."/>
            <person name="Groth M."/>
            <person name="Guda C."/>
            <person name="Hadaegh A."/>
            <person name="Iglesias-Rodriguez M.D."/>
            <person name="Jenkins J."/>
            <person name="Jones B.M."/>
            <person name="Lawson T."/>
            <person name="Leese F."/>
            <person name="Lindquist E."/>
            <person name="Lobanov A."/>
            <person name="Lomsadze A."/>
            <person name="Malik S.B."/>
            <person name="Marsh M.E."/>
            <person name="Mackinder L."/>
            <person name="Mock T."/>
            <person name="Mueller-Roeber B."/>
            <person name="Pagarete A."/>
            <person name="Parker M."/>
            <person name="Probert I."/>
            <person name="Quesneville H."/>
            <person name="Raines C."/>
            <person name="Rensing S.A."/>
            <person name="Riano-Pachon D.M."/>
            <person name="Richier S."/>
            <person name="Rokitta S."/>
            <person name="Shiraiwa Y."/>
            <person name="Soanes D.M."/>
            <person name="van der Giezen M."/>
            <person name="Wahlund T.M."/>
            <person name="Williams B."/>
            <person name="Wilson W."/>
            <person name="Wolfe G."/>
            <person name="Wurch L.L."/>
        </authorList>
    </citation>
    <scope>NUCLEOTIDE SEQUENCE</scope>
</reference>
<dbReference type="Gene3D" id="2.20.70.10">
    <property type="match status" value="1"/>
</dbReference>
<dbReference type="AlphaFoldDB" id="A0A0D3INW6"/>
<dbReference type="PaxDb" id="2903-EOD12951"/>
<organism evidence="3 4">
    <name type="scientific">Emiliania huxleyi (strain CCMP1516)</name>
    <dbReference type="NCBI Taxonomy" id="280463"/>
    <lineage>
        <taxon>Eukaryota</taxon>
        <taxon>Haptista</taxon>
        <taxon>Haptophyta</taxon>
        <taxon>Prymnesiophyceae</taxon>
        <taxon>Isochrysidales</taxon>
        <taxon>Noelaerhabdaceae</taxon>
        <taxon>Emiliania</taxon>
    </lineage>
</organism>
<sequence length="236" mass="25807">MRRLALALAALPHAAAFALSSPAVLKSPLDGRLSRARPLFVQEQGYAQDLPTGWSAAYAEDGALYYVNEQTGESQWEAPLPQSYGVALWRLVPFAGVYDEYALGAGEQQVLGRFDMMAQSPYVSRRQCVVQVSADGVATMTTTGKPATVCRRWGSEWYWFRRDTGRRYRTPLTQTEPHILVDGEQISLDCHNPEAAIYTVVCCQEAGGASAGGGGGVEYSDDGCWMWNGVEWVPTA</sequence>
<dbReference type="Proteomes" id="UP000013827">
    <property type="component" value="Unassembled WGS sequence"/>
</dbReference>
<dbReference type="CDD" id="cd00201">
    <property type="entry name" value="WW"/>
    <property type="match status" value="1"/>
</dbReference>
<dbReference type="EnsemblProtists" id="EOD12951">
    <property type="protein sequence ID" value="EOD12951"/>
    <property type="gene ID" value="EMIHUDRAFT_104089"/>
</dbReference>
<dbReference type="SMART" id="SM00456">
    <property type="entry name" value="WW"/>
    <property type="match status" value="1"/>
</dbReference>
<evidence type="ECO:0000313" key="3">
    <source>
        <dbReference type="EnsemblProtists" id="EOD12951"/>
    </source>
</evidence>
<evidence type="ECO:0000259" key="2">
    <source>
        <dbReference type="PROSITE" id="PS50020"/>
    </source>
</evidence>
<dbReference type="SUPFAM" id="SSF51045">
    <property type="entry name" value="WW domain"/>
    <property type="match status" value="1"/>
</dbReference>
<dbReference type="InterPro" id="IPR036020">
    <property type="entry name" value="WW_dom_sf"/>
</dbReference>
<keyword evidence="1" id="KW-0732">Signal</keyword>
<dbReference type="KEGG" id="ehx:EMIHUDRAFT_104089"/>
<evidence type="ECO:0000256" key="1">
    <source>
        <dbReference type="SAM" id="SignalP"/>
    </source>
</evidence>
<dbReference type="PROSITE" id="PS50020">
    <property type="entry name" value="WW_DOMAIN_2"/>
    <property type="match status" value="1"/>
</dbReference>
<dbReference type="InterPro" id="IPR001202">
    <property type="entry name" value="WW_dom"/>
</dbReference>
<dbReference type="GeneID" id="17259102"/>
<evidence type="ECO:0000313" key="4">
    <source>
        <dbReference type="Proteomes" id="UP000013827"/>
    </source>
</evidence>
<proteinExistence type="predicted"/>
<feature type="chain" id="PRO_5044264996" description="WW domain-containing protein" evidence="1">
    <location>
        <begin position="17"/>
        <end position="236"/>
    </location>
</feature>
<feature type="signal peptide" evidence="1">
    <location>
        <begin position="1"/>
        <end position="16"/>
    </location>
</feature>